<evidence type="ECO:0000313" key="1">
    <source>
        <dbReference type="EMBL" id="CDF41085.1"/>
    </source>
</evidence>
<dbReference type="AlphaFoldDB" id="R7QUS0"/>
<proteinExistence type="predicted"/>
<name>R7QUS0_CHOCR</name>
<dbReference type="GeneID" id="17319111"/>
<reference evidence="2" key="1">
    <citation type="journal article" date="2013" name="Proc. Natl. Acad. Sci. U.S.A.">
        <title>Genome structure and metabolic features in the red seaweed Chondrus crispus shed light on evolution of the Archaeplastida.</title>
        <authorList>
            <person name="Collen J."/>
            <person name="Porcel B."/>
            <person name="Carre W."/>
            <person name="Ball S.G."/>
            <person name="Chaparro C."/>
            <person name="Tonon T."/>
            <person name="Barbeyron T."/>
            <person name="Michel G."/>
            <person name="Noel B."/>
            <person name="Valentin K."/>
            <person name="Elias M."/>
            <person name="Artiguenave F."/>
            <person name="Arun A."/>
            <person name="Aury J.M."/>
            <person name="Barbosa-Neto J.F."/>
            <person name="Bothwell J.H."/>
            <person name="Bouget F.Y."/>
            <person name="Brillet L."/>
            <person name="Cabello-Hurtado F."/>
            <person name="Capella-Gutierrez S."/>
            <person name="Charrier B."/>
            <person name="Cladiere L."/>
            <person name="Cock J.M."/>
            <person name="Coelho S.M."/>
            <person name="Colleoni C."/>
            <person name="Czjzek M."/>
            <person name="Da Silva C."/>
            <person name="Delage L."/>
            <person name="Denoeud F."/>
            <person name="Deschamps P."/>
            <person name="Dittami S.M."/>
            <person name="Gabaldon T."/>
            <person name="Gachon C.M."/>
            <person name="Groisillier A."/>
            <person name="Herve C."/>
            <person name="Jabbari K."/>
            <person name="Katinka M."/>
            <person name="Kloareg B."/>
            <person name="Kowalczyk N."/>
            <person name="Labadie K."/>
            <person name="Leblanc C."/>
            <person name="Lopez P.J."/>
            <person name="McLachlan D.H."/>
            <person name="Meslet-Cladiere L."/>
            <person name="Moustafa A."/>
            <person name="Nehr Z."/>
            <person name="Nyvall Collen P."/>
            <person name="Panaud O."/>
            <person name="Partensky F."/>
            <person name="Poulain J."/>
            <person name="Rensing S.A."/>
            <person name="Rousvoal S."/>
            <person name="Samson G."/>
            <person name="Symeonidi A."/>
            <person name="Weissenbach J."/>
            <person name="Zambounis A."/>
            <person name="Wincker P."/>
            <person name="Boyen C."/>
        </authorList>
    </citation>
    <scope>NUCLEOTIDE SEQUENCE [LARGE SCALE GENOMIC DNA]</scope>
    <source>
        <strain evidence="2">cv. Stackhouse</strain>
    </source>
</reference>
<gene>
    <name evidence="1" type="ORF">CHC_T00007312001</name>
</gene>
<dbReference type="KEGG" id="ccp:CHC_T00007312001"/>
<dbReference type="Proteomes" id="UP000012073">
    <property type="component" value="Unassembled WGS sequence"/>
</dbReference>
<dbReference type="EMBL" id="HG002309">
    <property type="protein sequence ID" value="CDF41085.1"/>
    <property type="molecule type" value="Genomic_DNA"/>
</dbReference>
<evidence type="ECO:0000313" key="2">
    <source>
        <dbReference type="Proteomes" id="UP000012073"/>
    </source>
</evidence>
<organism evidence="1 2">
    <name type="scientific">Chondrus crispus</name>
    <name type="common">Carrageen Irish moss</name>
    <name type="synonym">Polymorpha crispa</name>
    <dbReference type="NCBI Taxonomy" id="2769"/>
    <lineage>
        <taxon>Eukaryota</taxon>
        <taxon>Rhodophyta</taxon>
        <taxon>Florideophyceae</taxon>
        <taxon>Rhodymeniophycidae</taxon>
        <taxon>Gigartinales</taxon>
        <taxon>Gigartinaceae</taxon>
        <taxon>Chondrus</taxon>
    </lineage>
</organism>
<dbReference type="Gramene" id="CDF41085">
    <property type="protein sequence ID" value="CDF41085"/>
    <property type="gene ID" value="CHC_T00007312001"/>
</dbReference>
<keyword evidence="2" id="KW-1185">Reference proteome</keyword>
<accession>R7QUS0</accession>
<protein>
    <submittedName>
        <fullName evidence="1">Uncharacterized protein</fullName>
    </submittedName>
</protein>
<sequence length="132" mass="14911">MVNFLFISPPGFFLSPPFPPLSSLASLFSSQSPLRPFCVTILLHRTAVVQKNPFHCLRVHFSRIHLGSSVPQWFQLPVSPHIPRIQYQRQAQYAFFPFFLCGPPIISQPLHPAEETVYHCSTTNGNHADGLN</sequence>
<dbReference type="RefSeq" id="XP_005711379.1">
    <property type="nucleotide sequence ID" value="XM_005711322.1"/>
</dbReference>